<gene>
    <name evidence="5" type="ORF">D8780_02360</name>
</gene>
<dbReference type="AlphaFoldDB" id="A0A3L7J9X7"/>
<evidence type="ECO:0000313" key="5">
    <source>
        <dbReference type="EMBL" id="RLQ87224.1"/>
    </source>
</evidence>
<evidence type="ECO:0000259" key="4">
    <source>
        <dbReference type="Pfam" id="PF09375"/>
    </source>
</evidence>
<feature type="signal peptide" evidence="3">
    <location>
        <begin position="1"/>
        <end position="24"/>
    </location>
</feature>
<evidence type="ECO:0000256" key="1">
    <source>
        <dbReference type="ARBA" id="ARBA00004196"/>
    </source>
</evidence>
<sequence>MRRQPILAVLAVSCGLSFPGAASAQSEEQDKAGVRAVLSAAVDDFIVPEYRALQEQARSLQEAVQSLCEDPGTAKLDQARQSFAEAVTVWSRVETVRFGPILRQNAAERIYFFPDRRGIGLRQVQGVLAEEDATATDAESLAGKSVALQGLGTLEFLLFGTGAEVLAEEEGDFRCRFAEAVAERIEVTAAEVTDEWTEPDGIAARFVDPASSYADFQTQEDSLRALLGVFTNGLEMIADTRIAPFLGEDVNSVRPKAAAWWRAGLTGPAILANLEGLSDLFQRSGMANLLPEENGNLPVEIAFEFDNAERALQKVETPLSEAVETAEGRSPLAYLLIVTRSLRSLFAERFSGAIGLVAGFSSLDGD</sequence>
<protein>
    <submittedName>
        <fullName evidence="5">Peptidase M75, Imelysin</fullName>
    </submittedName>
</protein>
<organism evidence="5 6">
    <name type="scientific">Notoacmeibacter ruber</name>
    <dbReference type="NCBI Taxonomy" id="2670375"/>
    <lineage>
        <taxon>Bacteria</taxon>
        <taxon>Pseudomonadati</taxon>
        <taxon>Pseudomonadota</taxon>
        <taxon>Alphaproteobacteria</taxon>
        <taxon>Hyphomicrobiales</taxon>
        <taxon>Notoacmeibacteraceae</taxon>
        <taxon>Notoacmeibacter</taxon>
    </lineage>
</organism>
<dbReference type="InterPro" id="IPR038352">
    <property type="entry name" value="Imelysin_sf"/>
</dbReference>
<keyword evidence="2 3" id="KW-0732">Signal</keyword>
<dbReference type="InterPro" id="IPR034984">
    <property type="entry name" value="Imelysin-like_IPPA"/>
</dbReference>
<feature type="chain" id="PRO_5018219139" evidence="3">
    <location>
        <begin position="25"/>
        <end position="366"/>
    </location>
</feature>
<accession>A0A3L7J9X7</accession>
<feature type="domain" description="Imelysin-like" evidence="4">
    <location>
        <begin position="46"/>
        <end position="334"/>
    </location>
</feature>
<reference evidence="5 6" key="1">
    <citation type="submission" date="2018-10" db="EMBL/GenBank/DDBJ databases">
        <title>Notoacmeibacter sp. M2BS9Y-3-1, whole genome shotgun sequence.</title>
        <authorList>
            <person name="Tuo L."/>
        </authorList>
    </citation>
    <scope>NUCLEOTIDE SEQUENCE [LARGE SCALE GENOMIC DNA]</scope>
    <source>
        <strain evidence="5 6">M2BS9Y-3-1</strain>
    </source>
</reference>
<dbReference type="GO" id="GO:0030313">
    <property type="term" value="C:cell envelope"/>
    <property type="evidence" value="ECO:0007669"/>
    <property type="project" value="UniProtKB-SubCell"/>
</dbReference>
<dbReference type="InterPro" id="IPR018976">
    <property type="entry name" value="Imelysin-like"/>
</dbReference>
<dbReference type="Pfam" id="PF09375">
    <property type="entry name" value="Peptidase_M75"/>
    <property type="match status" value="1"/>
</dbReference>
<evidence type="ECO:0000256" key="2">
    <source>
        <dbReference type="ARBA" id="ARBA00022729"/>
    </source>
</evidence>
<name>A0A3L7J9X7_9HYPH</name>
<dbReference type="Proteomes" id="UP000281094">
    <property type="component" value="Unassembled WGS sequence"/>
</dbReference>
<dbReference type="CDD" id="cd14659">
    <property type="entry name" value="Imelysin-like_IPPA"/>
    <property type="match status" value="1"/>
</dbReference>
<dbReference type="RefSeq" id="WP_121644191.1">
    <property type="nucleotide sequence ID" value="NZ_RCWN01000001.1"/>
</dbReference>
<keyword evidence="6" id="KW-1185">Reference proteome</keyword>
<comment type="subcellular location">
    <subcellularLocation>
        <location evidence="1">Cell envelope</location>
    </subcellularLocation>
</comment>
<dbReference type="EMBL" id="RCWN01000001">
    <property type="protein sequence ID" value="RLQ87224.1"/>
    <property type="molecule type" value="Genomic_DNA"/>
</dbReference>
<proteinExistence type="predicted"/>
<dbReference type="Gene3D" id="1.20.1420.20">
    <property type="entry name" value="M75 peptidase, HXXE motif"/>
    <property type="match status" value="1"/>
</dbReference>
<evidence type="ECO:0000313" key="6">
    <source>
        <dbReference type="Proteomes" id="UP000281094"/>
    </source>
</evidence>
<comment type="caution">
    <text evidence="5">The sequence shown here is derived from an EMBL/GenBank/DDBJ whole genome shotgun (WGS) entry which is preliminary data.</text>
</comment>
<evidence type="ECO:0000256" key="3">
    <source>
        <dbReference type="SAM" id="SignalP"/>
    </source>
</evidence>